<keyword evidence="6" id="KW-0326">Glycosidase</keyword>
<feature type="domain" description="Glycoside hydrolase family 20 catalytic" evidence="8">
    <location>
        <begin position="489"/>
        <end position="811"/>
    </location>
</feature>
<dbReference type="Pfam" id="PF00728">
    <property type="entry name" value="Glyco_hydro_20"/>
    <property type="match status" value="1"/>
</dbReference>
<dbReference type="Gene3D" id="3.40.50.300">
    <property type="entry name" value="P-loop containing nucleotide triphosphate hydrolases"/>
    <property type="match status" value="1"/>
</dbReference>
<dbReference type="Proteomes" id="UP000663854">
    <property type="component" value="Unassembled WGS sequence"/>
</dbReference>
<proteinExistence type="inferred from homology"/>
<dbReference type="EC" id="3.2.1.52" evidence="3"/>
<dbReference type="Proteomes" id="UP000663870">
    <property type="component" value="Unassembled WGS sequence"/>
</dbReference>
<keyword evidence="13" id="KW-1185">Reference proteome</keyword>
<evidence type="ECO:0000256" key="7">
    <source>
        <dbReference type="PIRSR" id="PIRSR625705-1"/>
    </source>
</evidence>
<dbReference type="PANTHER" id="PTHR22600:SF21">
    <property type="entry name" value="BETA-HEXOSAMINIDASE A"/>
    <property type="match status" value="1"/>
</dbReference>
<dbReference type="PRINTS" id="PR00738">
    <property type="entry name" value="GLHYDRLASE20"/>
</dbReference>
<evidence type="ECO:0000256" key="4">
    <source>
        <dbReference type="ARBA" id="ARBA00022801"/>
    </source>
</evidence>
<dbReference type="AlphaFoldDB" id="A0A814P8D2"/>
<evidence type="ECO:0000256" key="1">
    <source>
        <dbReference type="ARBA" id="ARBA00001231"/>
    </source>
</evidence>
<name>A0A814P8D2_9BILA</name>
<evidence type="ECO:0000313" key="11">
    <source>
        <dbReference type="EMBL" id="CAF1308025.1"/>
    </source>
</evidence>
<dbReference type="Gene3D" id="3.20.20.80">
    <property type="entry name" value="Glycosidases"/>
    <property type="match status" value="1"/>
</dbReference>
<comment type="catalytic activity">
    <reaction evidence="1">
        <text>Hydrolysis of terminal non-reducing N-acetyl-D-hexosamine residues in N-acetyl-beta-D-hexosaminides.</text>
        <dbReference type="EC" id="3.2.1.52"/>
    </reaction>
</comment>
<sequence length="838" mass="97220">MSNRSISSYNIQSERGNIEDKVDDEYDKLEQNYRQLTPTNQHIKRNIILLGSTKSGKTTLVEVLADPRYRPPYQRLGLSQNQLATKKKIKCSTSTHFTLTIVEIPGNMLDKEQDLAKINETCIELGVTQFHYICVCTSFENGISDKDIKLFERLIKHFGEASIKPYLSLIVTRCESKDEESRANMKKELNRDFHFSRLMQWFNRRVHFIGALDPIDWDQGYEEVILDQFQTIYNDRQHFLQFIEHDCNIEPFTIESQMKNSSVISSSENTFRNSHVLPTNDSKTNARNWITSVTILILLITCIAAVAKRHPNILSNIFSSNWFTGESIDSANPENLPIYEDELPALNSVWPQPRYLNVSMDLVYIDPDKFVIDSNLKRCDVIDNAIKNYRNIFHPSKLNIHSLPENIDEKKIFSVLSIEIKSEKCERYPTFHVDESYNITIEEAYGKIQANTIWGALHGLTTFSQLHFVTDGNQLVINAPITIEDEPRFPYRGILLDTSRNFLRTSVIKKHLDMMAYNKFNVLHWRIVGDQSWPFISKQYPTLTEKGAFSLDHVYTPGDVQDIIEYARLRGIRIIPELNAPGHIGALGRAFPDFLINCYNESTRQIIDPTKTEIYSFIEIILKEIKQTFENEFYIHLGMDEVYSACCTSNLNLEKFMNKNKMSKYTDLMRYYTSKILDIAQNIGAKSMVWQDVWNDDVKLPLEVVIEIWKDDSWSTYLSKAINEGYNVVLAAPFNLSMMSYRKYDKSDSVMNAEFSKWYNIDLFANFIGDETARKRLIGGEATLCGEFVDDFNSLSRFWPRALVVAEKLWSLPDVNNMYDVTGRFHIQRSRLHNLSMY</sequence>
<dbReference type="Pfam" id="PF14845">
    <property type="entry name" value="Glycohydro_20b2"/>
    <property type="match status" value="1"/>
</dbReference>
<dbReference type="GO" id="GO:0005764">
    <property type="term" value="C:lysosome"/>
    <property type="evidence" value="ECO:0007669"/>
    <property type="project" value="TreeGrafter"/>
</dbReference>
<evidence type="ECO:0000259" key="9">
    <source>
        <dbReference type="Pfam" id="PF14845"/>
    </source>
</evidence>
<evidence type="ECO:0000313" key="10">
    <source>
        <dbReference type="EMBL" id="CAF1102642.1"/>
    </source>
</evidence>
<dbReference type="EMBL" id="CAJNOL010001188">
    <property type="protein sequence ID" value="CAF1308025.1"/>
    <property type="molecule type" value="Genomic_DNA"/>
</dbReference>
<dbReference type="InterPro" id="IPR027417">
    <property type="entry name" value="P-loop_NTPase"/>
</dbReference>
<protein>
    <recommendedName>
        <fullName evidence="3">beta-N-acetylhexosaminidase</fullName>
        <ecNumber evidence="3">3.2.1.52</ecNumber>
    </recommendedName>
</protein>
<feature type="domain" description="Beta-hexosaminidase eukaryotic type N-terminal" evidence="9">
    <location>
        <begin position="349"/>
        <end position="466"/>
    </location>
</feature>
<keyword evidence="4" id="KW-0378">Hydrolase</keyword>
<dbReference type="GO" id="GO:0016020">
    <property type="term" value="C:membrane"/>
    <property type="evidence" value="ECO:0007669"/>
    <property type="project" value="TreeGrafter"/>
</dbReference>
<evidence type="ECO:0000256" key="3">
    <source>
        <dbReference type="ARBA" id="ARBA00012663"/>
    </source>
</evidence>
<evidence type="ECO:0000313" key="13">
    <source>
        <dbReference type="Proteomes" id="UP000663870"/>
    </source>
</evidence>
<reference evidence="10" key="1">
    <citation type="submission" date="2021-02" db="EMBL/GenBank/DDBJ databases">
        <authorList>
            <person name="Nowell W R."/>
        </authorList>
    </citation>
    <scope>NUCLEOTIDE SEQUENCE</scope>
</reference>
<evidence type="ECO:0000256" key="2">
    <source>
        <dbReference type="ARBA" id="ARBA00006285"/>
    </source>
</evidence>
<comment type="similarity">
    <text evidence="2">Belongs to the glycosyl hydrolase 20 family.</text>
</comment>
<feature type="active site" description="Proton donor" evidence="7">
    <location>
        <position position="641"/>
    </location>
</feature>
<organism evidence="10 12">
    <name type="scientific">Rotaria sordida</name>
    <dbReference type="NCBI Taxonomy" id="392033"/>
    <lineage>
        <taxon>Eukaryota</taxon>
        <taxon>Metazoa</taxon>
        <taxon>Spiralia</taxon>
        <taxon>Gnathifera</taxon>
        <taxon>Rotifera</taxon>
        <taxon>Eurotatoria</taxon>
        <taxon>Bdelloidea</taxon>
        <taxon>Philodinida</taxon>
        <taxon>Philodinidae</taxon>
        <taxon>Rotaria</taxon>
    </lineage>
</organism>
<dbReference type="InterPro" id="IPR015883">
    <property type="entry name" value="Glyco_hydro_20_cat"/>
</dbReference>
<evidence type="ECO:0000256" key="5">
    <source>
        <dbReference type="ARBA" id="ARBA00023180"/>
    </source>
</evidence>
<gene>
    <name evidence="11" type="ORF">JXQ802_LOCUS29860</name>
    <name evidence="10" type="ORF">PYM288_LOCUS19759</name>
</gene>
<evidence type="ECO:0000313" key="12">
    <source>
        <dbReference type="Proteomes" id="UP000663854"/>
    </source>
</evidence>
<dbReference type="InterPro" id="IPR029018">
    <property type="entry name" value="Hex-like_dom2"/>
</dbReference>
<dbReference type="Gene3D" id="3.30.379.10">
    <property type="entry name" value="Chitobiase/beta-hexosaminidase domain 2-like"/>
    <property type="match status" value="1"/>
</dbReference>
<evidence type="ECO:0000259" key="8">
    <source>
        <dbReference type="Pfam" id="PF00728"/>
    </source>
</evidence>
<keyword evidence="5" id="KW-0325">Glycoprotein</keyword>
<dbReference type="GO" id="GO:0004563">
    <property type="term" value="F:beta-N-acetylhexosaminidase activity"/>
    <property type="evidence" value="ECO:0007669"/>
    <property type="project" value="UniProtKB-EC"/>
</dbReference>
<dbReference type="SUPFAM" id="SSF51445">
    <property type="entry name" value="(Trans)glycosidases"/>
    <property type="match status" value="1"/>
</dbReference>
<evidence type="ECO:0000256" key="6">
    <source>
        <dbReference type="ARBA" id="ARBA00023295"/>
    </source>
</evidence>
<dbReference type="GO" id="GO:0030203">
    <property type="term" value="P:glycosaminoglycan metabolic process"/>
    <property type="evidence" value="ECO:0007669"/>
    <property type="project" value="TreeGrafter"/>
</dbReference>
<dbReference type="SUPFAM" id="SSF52540">
    <property type="entry name" value="P-loop containing nucleoside triphosphate hydrolases"/>
    <property type="match status" value="1"/>
</dbReference>
<dbReference type="PANTHER" id="PTHR22600">
    <property type="entry name" value="BETA-HEXOSAMINIDASE"/>
    <property type="match status" value="1"/>
</dbReference>
<dbReference type="InterPro" id="IPR017853">
    <property type="entry name" value="GH"/>
</dbReference>
<dbReference type="GO" id="GO:0005975">
    <property type="term" value="P:carbohydrate metabolic process"/>
    <property type="evidence" value="ECO:0007669"/>
    <property type="project" value="InterPro"/>
</dbReference>
<dbReference type="EMBL" id="CAJNOH010000681">
    <property type="protein sequence ID" value="CAF1102642.1"/>
    <property type="molecule type" value="Genomic_DNA"/>
</dbReference>
<dbReference type="SUPFAM" id="SSF55545">
    <property type="entry name" value="beta-N-acetylhexosaminidase-like domain"/>
    <property type="match status" value="1"/>
</dbReference>
<dbReference type="GO" id="GO:0006689">
    <property type="term" value="P:ganglioside catabolic process"/>
    <property type="evidence" value="ECO:0007669"/>
    <property type="project" value="TreeGrafter"/>
</dbReference>
<accession>A0A814P8D2</accession>
<comment type="caution">
    <text evidence="10">The sequence shown here is derived from an EMBL/GenBank/DDBJ whole genome shotgun (WGS) entry which is preliminary data.</text>
</comment>
<dbReference type="InterPro" id="IPR025705">
    <property type="entry name" value="Beta_hexosaminidase_sua/sub"/>
</dbReference>
<dbReference type="InterPro" id="IPR029019">
    <property type="entry name" value="HEX_eukaryotic_N"/>
</dbReference>